<gene>
    <name evidence="2" type="ORF">KL86DYS1_30681</name>
</gene>
<protein>
    <submittedName>
        <fullName evidence="2">Uncharacterized protein</fullName>
    </submittedName>
</protein>
<proteinExistence type="predicted"/>
<organism evidence="2">
    <name type="scientific">uncultured Dysgonomonas sp</name>
    <dbReference type="NCBI Taxonomy" id="206096"/>
    <lineage>
        <taxon>Bacteria</taxon>
        <taxon>Pseudomonadati</taxon>
        <taxon>Bacteroidota</taxon>
        <taxon>Bacteroidia</taxon>
        <taxon>Bacteroidales</taxon>
        <taxon>Dysgonomonadaceae</taxon>
        <taxon>Dysgonomonas</taxon>
        <taxon>environmental samples</taxon>
    </lineage>
</organism>
<feature type="transmembrane region" description="Helical" evidence="1">
    <location>
        <begin position="21"/>
        <end position="39"/>
    </location>
</feature>
<evidence type="ECO:0000256" key="1">
    <source>
        <dbReference type="SAM" id="Phobius"/>
    </source>
</evidence>
<keyword evidence="1" id="KW-0812">Transmembrane</keyword>
<keyword evidence="1" id="KW-0472">Membrane</keyword>
<dbReference type="AlphaFoldDB" id="A0A212JWQ5"/>
<evidence type="ECO:0000313" key="2">
    <source>
        <dbReference type="EMBL" id="SBW03833.1"/>
    </source>
</evidence>
<accession>A0A212JWQ5</accession>
<name>A0A212JWQ5_9BACT</name>
<sequence length="40" mass="4883">MTNRSETLISKIKDNYEIKIDYIYIICFIGTICFLQRQFF</sequence>
<dbReference type="EMBL" id="FLUM01000003">
    <property type="protein sequence ID" value="SBW03833.1"/>
    <property type="molecule type" value="Genomic_DNA"/>
</dbReference>
<keyword evidence="1" id="KW-1133">Transmembrane helix</keyword>
<reference evidence="2" key="1">
    <citation type="submission" date="2016-04" db="EMBL/GenBank/DDBJ databases">
        <authorList>
            <person name="Evans L.H."/>
            <person name="Alamgir A."/>
            <person name="Owens N."/>
            <person name="Weber N.D."/>
            <person name="Virtaneva K."/>
            <person name="Barbian K."/>
            <person name="Babar A."/>
            <person name="Rosenke K."/>
        </authorList>
    </citation>
    <scope>NUCLEOTIDE SEQUENCE</scope>
    <source>
        <strain evidence="2">86-1</strain>
    </source>
</reference>